<dbReference type="SUPFAM" id="SSF52402">
    <property type="entry name" value="Adenine nucleotide alpha hydrolases-like"/>
    <property type="match status" value="2"/>
</dbReference>
<dbReference type="CDD" id="cd01714">
    <property type="entry name" value="ETF_beta"/>
    <property type="match status" value="1"/>
</dbReference>
<dbReference type="InterPro" id="IPR033948">
    <property type="entry name" value="ETF_beta_N"/>
</dbReference>
<dbReference type="Gene3D" id="3.40.50.620">
    <property type="entry name" value="HUPs"/>
    <property type="match status" value="2"/>
</dbReference>
<dbReference type="GO" id="GO:0033539">
    <property type="term" value="P:fatty acid beta-oxidation using acyl-CoA dehydrogenase"/>
    <property type="evidence" value="ECO:0007669"/>
    <property type="project" value="TreeGrafter"/>
</dbReference>
<reference evidence="5" key="1">
    <citation type="submission" date="2017-02" db="EMBL/GenBank/DDBJ databases">
        <authorList>
            <person name="Regsiter A."/>
            <person name="William W."/>
        </authorList>
    </citation>
    <scope>NUCLEOTIDE SEQUENCE</scope>
    <source>
        <strain evidence="5">BdmA 4</strain>
    </source>
</reference>
<dbReference type="PANTHER" id="PTHR43153">
    <property type="entry name" value="ELECTRON TRANSFER FLAVOPROTEIN ALPHA"/>
    <property type="match status" value="1"/>
</dbReference>
<dbReference type="InterPro" id="IPR029035">
    <property type="entry name" value="DHS-like_NAD/FAD-binding_dom"/>
</dbReference>
<dbReference type="SMART" id="SM00893">
    <property type="entry name" value="ETF"/>
    <property type="match status" value="2"/>
</dbReference>
<name>A0A3P3XPE8_9SPIR</name>
<keyword evidence="2" id="KW-0813">Transport</keyword>
<dbReference type="InterPro" id="IPR000049">
    <property type="entry name" value="ET-Flavoprotein_bsu_CS"/>
</dbReference>
<dbReference type="Gene3D" id="3.40.50.1220">
    <property type="entry name" value="TPP-binding domain"/>
    <property type="match status" value="1"/>
</dbReference>
<feature type="domain" description="Electron transfer flavoprotein alpha/beta-subunit N-terminal" evidence="4">
    <location>
        <begin position="328"/>
        <end position="519"/>
    </location>
</feature>
<evidence type="ECO:0000256" key="2">
    <source>
        <dbReference type="ARBA" id="ARBA00022982"/>
    </source>
</evidence>
<protein>
    <submittedName>
        <fullName evidence="5">Electron transfer flavoprotein subunit alpha (Modular protein)</fullName>
    </submittedName>
</protein>
<feature type="domain" description="Electron transfer flavoprotein alpha/beta-subunit N-terminal" evidence="4">
    <location>
        <begin position="22"/>
        <end position="227"/>
    </location>
</feature>
<evidence type="ECO:0000256" key="3">
    <source>
        <dbReference type="SAM" id="MobiDB-lite"/>
    </source>
</evidence>
<dbReference type="GO" id="GO:0009055">
    <property type="term" value="F:electron transfer activity"/>
    <property type="evidence" value="ECO:0007669"/>
    <property type="project" value="InterPro"/>
</dbReference>
<dbReference type="Pfam" id="PF01012">
    <property type="entry name" value="ETF"/>
    <property type="match status" value="2"/>
</dbReference>
<gene>
    <name evidence="5" type="ORF">SPIRO4BDMA_40727</name>
</gene>
<dbReference type="AlphaFoldDB" id="A0A3P3XPE8"/>
<dbReference type="InterPro" id="IPR001308">
    <property type="entry name" value="ETF_a/FixB"/>
</dbReference>
<dbReference type="SUPFAM" id="SSF52467">
    <property type="entry name" value="DHS-like NAD/FAD-binding domain"/>
    <property type="match status" value="1"/>
</dbReference>
<dbReference type="CDD" id="cd01715">
    <property type="entry name" value="ETF_alpha"/>
    <property type="match status" value="1"/>
</dbReference>
<evidence type="ECO:0000256" key="1">
    <source>
        <dbReference type="ARBA" id="ARBA00005817"/>
    </source>
</evidence>
<dbReference type="InterPro" id="IPR033947">
    <property type="entry name" value="ETF_alpha_N"/>
</dbReference>
<feature type="compositionally biased region" description="Low complexity" evidence="3">
    <location>
        <begin position="673"/>
        <end position="692"/>
    </location>
</feature>
<dbReference type="InterPro" id="IPR014729">
    <property type="entry name" value="Rossmann-like_a/b/a_fold"/>
</dbReference>
<dbReference type="InterPro" id="IPR014731">
    <property type="entry name" value="ETF_asu_C"/>
</dbReference>
<keyword evidence="2" id="KW-0249">Electron transport</keyword>
<accession>A0A3P3XPE8</accession>
<organism evidence="5">
    <name type="scientific">uncultured spirochete</name>
    <dbReference type="NCBI Taxonomy" id="156406"/>
    <lineage>
        <taxon>Bacteria</taxon>
        <taxon>Pseudomonadati</taxon>
        <taxon>Spirochaetota</taxon>
        <taxon>Spirochaetia</taxon>
        <taxon>Spirochaetales</taxon>
        <taxon>environmental samples</taxon>
    </lineage>
</organism>
<evidence type="ECO:0000313" key="5">
    <source>
        <dbReference type="EMBL" id="SLM18155.1"/>
    </source>
</evidence>
<dbReference type="EMBL" id="FWDO01000004">
    <property type="protein sequence ID" value="SLM18155.1"/>
    <property type="molecule type" value="Genomic_DNA"/>
</dbReference>
<proteinExistence type="inferred from homology"/>
<feature type="region of interest" description="Disordered" evidence="3">
    <location>
        <begin position="655"/>
        <end position="692"/>
    </location>
</feature>
<comment type="similarity">
    <text evidence="1">Belongs to the ETF alpha-subunit/FixB family.</text>
</comment>
<dbReference type="Pfam" id="PF00766">
    <property type="entry name" value="ETF_alpha"/>
    <property type="match status" value="1"/>
</dbReference>
<dbReference type="PROSITE" id="PS01065">
    <property type="entry name" value="ETF_BETA"/>
    <property type="match status" value="1"/>
</dbReference>
<dbReference type="GO" id="GO:0050660">
    <property type="term" value="F:flavin adenine dinucleotide binding"/>
    <property type="evidence" value="ECO:0007669"/>
    <property type="project" value="InterPro"/>
</dbReference>
<dbReference type="PANTHER" id="PTHR43153:SF1">
    <property type="entry name" value="ELECTRON TRANSFER FLAVOPROTEIN SUBUNIT ALPHA, MITOCHONDRIAL"/>
    <property type="match status" value="1"/>
</dbReference>
<evidence type="ECO:0000259" key="4">
    <source>
        <dbReference type="SMART" id="SM00893"/>
    </source>
</evidence>
<sequence>MHILVLIKQVPETDKVKMDPETGTMVRSGLESIINPLDLYAIEEALVLKERLGAQVTVISMGPPDAERALRESLAMGCDNAILLTDRAFAGSDTWATSRVLAEAIRRAGDMDLILAGERATDGDTGQVGPAVAAWLDLPILTYASALEIEPASAAVESPILSKTTPLAIRVHRLTEEGYQVLQATPPCLVTVVKEVASPRLPTLRGKKFARSAEIPHWGARDIGLDPVSVGLAGSPTRVVKIFYPKVARNGLRIMATDEAGAEKAISHIMALFENRGLLGKATVEDGASAPSAPLAASSALRSALERSPVAGGAPGPDTAEASAKPEFWILAERRTDGLDVVSFELLARARALADNRGARLAAVVLTSSLSEEDAEALIAHGADRVIAVEHPLLRDFLCEIWAEALLRLVRGRKPEVFLAAATTTGRTLMPYLAAKLGTGLTADCTELAIEEETGLLLQTRPAIGGNIMATIKTAHHKPQMATVRPHSMQPLPADSGRQGTIVRVAGAPLAGKDSPEPPVRILALERNAKDFENLEGARIVVSGGRGLKKADNFRLIRELAHALGAVVGASREAVDRGWVSYPHQVGLSGKTISPEIYLGAGISGAIQHLAGIRTAKTIISINSDPDAPIHAVADLAIVGDLFEILPRLTARLRQRSTGAAPHEPSILSPDTPAAAPPAENKASASSREARS</sequence>
<dbReference type="InterPro" id="IPR014730">
    <property type="entry name" value="ETF_a/b_N"/>
</dbReference>